<reference evidence="6" key="1">
    <citation type="journal article" date="2015" name="Mitochondrial DNA">
        <title>The complete chloroplast genome of Guillardia theta strain CCMP2712.</title>
        <authorList>
            <person name="Tang X."/>
            <person name="Bi G."/>
        </authorList>
    </citation>
    <scope>NUCLEOTIDE SEQUENCE</scope>
</reference>
<organism evidence="6">
    <name type="scientific">Guillardia theta</name>
    <name type="common">Cryptophyte</name>
    <name type="synonym">Cryptomonas phi</name>
    <dbReference type="NCBI Taxonomy" id="55529"/>
    <lineage>
        <taxon>Eukaryota</taxon>
        <taxon>Cryptophyceae</taxon>
        <taxon>Pyrenomonadales</taxon>
        <taxon>Geminigeraceae</taxon>
        <taxon>Guillardia</taxon>
    </lineage>
</organism>
<proteinExistence type="inferred from homology"/>
<comment type="subcellular location">
    <subcellularLocation>
        <location evidence="5">Plastid</location>
        <location evidence="5">Chloroplast</location>
    </subcellularLocation>
</comment>
<sequence>MAVPKKRTSKMKTKSRQSVWMNKSNIQAQRAISLAKSLAANNGTSFVYSQNTPETSED</sequence>
<dbReference type="AlphaFoldDB" id="A0A0U2HL23"/>
<dbReference type="GO" id="GO:0015934">
    <property type="term" value="C:large ribosomal subunit"/>
    <property type="evidence" value="ECO:0007669"/>
    <property type="project" value="InterPro"/>
</dbReference>
<dbReference type="PANTHER" id="PTHR36083:SF1">
    <property type="entry name" value="LARGE RIBOSOMAL SUBUNIT PROTEIN BL32C"/>
    <property type="match status" value="1"/>
</dbReference>
<dbReference type="GO" id="GO:0003735">
    <property type="term" value="F:structural constituent of ribosome"/>
    <property type="evidence" value="ECO:0007669"/>
    <property type="project" value="InterPro"/>
</dbReference>
<evidence type="ECO:0000256" key="5">
    <source>
        <dbReference type="HAMAP-Rule" id="MF_00340"/>
    </source>
</evidence>
<keyword evidence="6" id="KW-0934">Plastid</keyword>
<comment type="similarity">
    <text evidence="1 5">Belongs to the bacterial ribosomal protein bL32 family.</text>
</comment>
<dbReference type="GO" id="GO:0009507">
    <property type="term" value="C:chloroplast"/>
    <property type="evidence" value="ECO:0007669"/>
    <property type="project" value="UniProtKB-SubCell"/>
</dbReference>
<keyword evidence="2 5" id="KW-0689">Ribosomal protein</keyword>
<evidence type="ECO:0000256" key="2">
    <source>
        <dbReference type="ARBA" id="ARBA00022980"/>
    </source>
</evidence>
<name>A0A0U2HL23_GUITH</name>
<dbReference type="Pfam" id="PF01783">
    <property type="entry name" value="Ribosomal_L32p"/>
    <property type="match status" value="1"/>
</dbReference>
<dbReference type="NCBIfam" id="TIGR01031">
    <property type="entry name" value="rpmF_bact"/>
    <property type="match status" value="1"/>
</dbReference>
<evidence type="ECO:0000313" key="6">
    <source>
        <dbReference type="EMBL" id="ALG63664.1"/>
    </source>
</evidence>
<accession>A0A0U2HL23</accession>
<keyword evidence="6" id="KW-0150">Chloroplast</keyword>
<evidence type="ECO:0000256" key="4">
    <source>
        <dbReference type="ARBA" id="ARBA00035280"/>
    </source>
</evidence>
<dbReference type="GO" id="GO:0006412">
    <property type="term" value="P:translation"/>
    <property type="evidence" value="ECO:0007669"/>
    <property type="project" value="UniProtKB-UniRule"/>
</dbReference>
<dbReference type="InterPro" id="IPR044958">
    <property type="entry name" value="Ribosomal_bL32_plant/cyanobact"/>
</dbReference>
<evidence type="ECO:0000256" key="3">
    <source>
        <dbReference type="ARBA" id="ARBA00023274"/>
    </source>
</evidence>
<protein>
    <recommendedName>
        <fullName evidence="4 5">Large ribosomal subunit protein bL32c</fullName>
    </recommendedName>
</protein>
<dbReference type="PANTHER" id="PTHR36083">
    <property type="entry name" value="50S RIBOSOMAL PROTEIN L32, CHLOROPLASTIC"/>
    <property type="match status" value="1"/>
</dbReference>
<dbReference type="EMBL" id="KT428890">
    <property type="protein sequence ID" value="ALG63664.1"/>
    <property type="molecule type" value="Genomic_DNA"/>
</dbReference>
<keyword evidence="3 5" id="KW-0687">Ribonucleoprotein</keyword>
<dbReference type="InterPro" id="IPR002677">
    <property type="entry name" value="Ribosomal_bL32"/>
</dbReference>
<gene>
    <name evidence="5 6" type="primary">rpl32</name>
</gene>
<dbReference type="HAMAP" id="MF_00340">
    <property type="entry name" value="Ribosomal_bL32"/>
    <property type="match status" value="1"/>
</dbReference>
<evidence type="ECO:0000256" key="1">
    <source>
        <dbReference type="ARBA" id="ARBA00008560"/>
    </source>
</evidence>
<geneLocation type="chloroplast" evidence="6"/>